<proteinExistence type="predicted"/>
<accession>C1D5Y6</accession>
<reference evidence="2 4" key="1">
    <citation type="journal article" date="2009" name="PLoS Genet.">
        <title>The complete genome and proteome of Laribacter hongkongensis reveal potential mechanisms for adaptations to different temperatures and habitats.</title>
        <authorList>
            <person name="Woo P.C."/>
            <person name="Lau S.K."/>
            <person name="Tse H."/>
            <person name="Teng J.L."/>
            <person name="Curreem S.O."/>
            <person name="Tsang A.K."/>
            <person name="Fan R.Y."/>
            <person name="Wong G.K."/>
            <person name="Huang Y."/>
            <person name="Loman N.J."/>
            <person name="Snyder L.A."/>
            <person name="Cai J.J."/>
            <person name="Huang J.D."/>
            <person name="Mak W."/>
            <person name="Pallen M.J."/>
            <person name="Lok S."/>
            <person name="Yuen K.Y."/>
        </authorList>
    </citation>
    <scope>NUCLEOTIDE SEQUENCE [LARGE SCALE GENOMIC DNA]</scope>
    <source>
        <strain evidence="2 4">HLHK9</strain>
    </source>
</reference>
<sequence length="111" mass="12179">MHTPDRRHGLPVAPNVLDRQFDPVTPNRAWVTDITYVRTRSGWLYLAAVMDLFSRKIVGGAMTPSMPAELVCAALRMAIAQRRPAAGLVVHPDRGSQLTARCWPGMASGRA</sequence>
<name>C1D5Y6_LARHH</name>
<protein>
    <recommendedName>
        <fullName evidence="1">Integrase catalytic domain-containing protein</fullName>
    </recommendedName>
</protein>
<dbReference type="InterPro" id="IPR012337">
    <property type="entry name" value="RNaseH-like_sf"/>
</dbReference>
<dbReference type="AlphaFoldDB" id="C1D5Y6"/>
<evidence type="ECO:0000259" key="1">
    <source>
        <dbReference type="PROSITE" id="PS50994"/>
    </source>
</evidence>
<dbReference type="EMBL" id="CP001154">
    <property type="protein sequence ID" value="ACO74017.1"/>
    <property type="molecule type" value="Genomic_DNA"/>
</dbReference>
<dbReference type="GO" id="GO:0015074">
    <property type="term" value="P:DNA integration"/>
    <property type="evidence" value="ECO:0007669"/>
    <property type="project" value="InterPro"/>
</dbReference>
<dbReference type="STRING" id="557598.LHK_01025"/>
<dbReference type="PROSITE" id="PS50994">
    <property type="entry name" value="INTEGRASE"/>
    <property type="match status" value="1"/>
</dbReference>
<dbReference type="SUPFAM" id="SSF53098">
    <property type="entry name" value="Ribonuclease H-like"/>
    <property type="match status" value="1"/>
</dbReference>
<dbReference type="HOGENOM" id="CLU_027402_14_3_4"/>
<organism evidence="2 4">
    <name type="scientific">Laribacter hongkongensis (strain HLHK9)</name>
    <dbReference type="NCBI Taxonomy" id="557598"/>
    <lineage>
        <taxon>Bacteria</taxon>
        <taxon>Pseudomonadati</taxon>
        <taxon>Pseudomonadota</taxon>
        <taxon>Betaproteobacteria</taxon>
        <taxon>Neisseriales</taxon>
        <taxon>Aquaspirillaceae</taxon>
        <taxon>Laribacter</taxon>
    </lineage>
</organism>
<dbReference type="GO" id="GO:0003676">
    <property type="term" value="F:nucleic acid binding"/>
    <property type="evidence" value="ECO:0007669"/>
    <property type="project" value="InterPro"/>
</dbReference>
<dbReference type="eggNOG" id="COG2801">
    <property type="taxonomic scope" value="Bacteria"/>
</dbReference>
<dbReference type="Gene3D" id="3.30.420.10">
    <property type="entry name" value="Ribonuclease H-like superfamily/Ribonuclease H"/>
    <property type="match status" value="1"/>
</dbReference>
<evidence type="ECO:0000313" key="2">
    <source>
        <dbReference type="EMBL" id="ACO74017.1"/>
    </source>
</evidence>
<feature type="domain" description="Integrase catalytic" evidence="1">
    <location>
        <begin position="22"/>
        <end position="111"/>
    </location>
</feature>
<dbReference type="InterPro" id="IPR036397">
    <property type="entry name" value="RNaseH_sf"/>
</dbReference>
<dbReference type="Pfam" id="PF00665">
    <property type="entry name" value="rve"/>
    <property type="match status" value="1"/>
</dbReference>
<dbReference type="PANTHER" id="PTHR46889">
    <property type="entry name" value="TRANSPOSASE INSF FOR INSERTION SEQUENCE IS3B-RELATED"/>
    <property type="match status" value="1"/>
</dbReference>
<evidence type="ECO:0000313" key="4">
    <source>
        <dbReference type="Proteomes" id="UP000002010"/>
    </source>
</evidence>
<dbReference type="KEGG" id="lhk:LHK_01172"/>
<dbReference type="InterPro" id="IPR050900">
    <property type="entry name" value="Transposase_IS3/IS150/IS904"/>
</dbReference>
<dbReference type="EMBL" id="CP001154">
    <property type="protein sequence ID" value="ACO74163.1"/>
    <property type="molecule type" value="Genomic_DNA"/>
</dbReference>
<keyword evidence="4" id="KW-1185">Reference proteome</keyword>
<dbReference type="PANTHER" id="PTHR46889:SF4">
    <property type="entry name" value="TRANSPOSASE INSO FOR INSERTION SEQUENCE ELEMENT IS911B-RELATED"/>
    <property type="match status" value="1"/>
</dbReference>
<evidence type="ECO:0000313" key="3">
    <source>
        <dbReference type="EMBL" id="ACO74163.1"/>
    </source>
</evidence>
<gene>
    <name evidence="2" type="ordered locus">LHK_01025</name>
    <name evidence="3" type="ordered locus">LHK_01172</name>
</gene>
<dbReference type="InterPro" id="IPR001584">
    <property type="entry name" value="Integrase_cat-core"/>
</dbReference>
<dbReference type="Proteomes" id="UP000002010">
    <property type="component" value="Chromosome"/>
</dbReference>
<dbReference type="KEGG" id="lhk:LHK_01025"/>